<feature type="domain" description="Peptidase family U32 C-terminal" evidence="4">
    <location>
        <begin position="331"/>
        <end position="407"/>
    </location>
</feature>
<dbReference type="PANTHER" id="PTHR30217:SF6">
    <property type="entry name" value="TRNA HYDROXYLATION PROTEIN P"/>
    <property type="match status" value="1"/>
</dbReference>
<dbReference type="InterPro" id="IPR001539">
    <property type="entry name" value="Peptidase_U32"/>
</dbReference>
<evidence type="ECO:0000259" key="4">
    <source>
        <dbReference type="Pfam" id="PF16325"/>
    </source>
</evidence>
<dbReference type="PANTHER" id="PTHR30217">
    <property type="entry name" value="PEPTIDASE U32 FAMILY"/>
    <property type="match status" value="1"/>
</dbReference>
<dbReference type="GO" id="GO:0008233">
    <property type="term" value="F:peptidase activity"/>
    <property type="evidence" value="ECO:0007669"/>
    <property type="project" value="UniProtKB-KW"/>
</dbReference>
<dbReference type="AlphaFoldDB" id="A0A562RRE8"/>
<keyword evidence="2" id="KW-0378">Hydrolase</keyword>
<keyword evidence="1 5" id="KW-0645">Protease</keyword>
<evidence type="ECO:0000256" key="1">
    <source>
        <dbReference type="ARBA" id="ARBA00022670"/>
    </source>
</evidence>
<proteinExistence type="inferred from homology"/>
<dbReference type="Proteomes" id="UP000318307">
    <property type="component" value="Unassembled WGS sequence"/>
</dbReference>
<name>A0A562RRE8_9BACT</name>
<accession>A0A562RRE8</accession>
<dbReference type="RefSeq" id="WP_144684803.1">
    <property type="nucleotide sequence ID" value="NZ_VLLC01000013.1"/>
</dbReference>
<keyword evidence="6" id="KW-1185">Reference proteome</keyword>
<evidence type="ECO:0000313" key="5">
    <source>
        <dbReference type="EMBL" id="TWI71608.1"/>
    </source>
</evidence>
<sequence>MSKHTHRSKLPVELLAPAGNMEKLEIALAYGADAVYLGGQNFSLRNFSDNFSIPEIKEAVRLAHHLNAKVYVTCNIFPRSHELSELKAYLRDLSSCGPDALIVADPGVLLLARETVPHIPLHLSTQANTTNVAALKFWAKQGIRRINGARELSMEEIKALCQENIEVECFIHGAMCIAYSGRCLLSSCMADRDSNRGHCAHPCRWSYSVVEAKRPGHYFPLLEDQRGSYIFNSKDLCMIAHLPEMIAAGVSSFKIEGRMKSIHYLAVTTGVYREALDLFFKNPAAYKEDPSWFRRLNSLHHRGYGTGFYLNKPQDIQPDVHNTEGKSPKALFVGKILSDGQSGSHALVCRNRFVTGDVVEVLHPGAPPSTDRIVCIKEADTPVSVARPNTRLQVTLENDHRALSLIRIPEEPLPNASAY</sequence>
<evidence type="ECO:0000256" key="3">
    <source>
        <dbReference type="ARBA" id="ARBA00038374"/>
    </source>
</evidence>
<organism evidence="5 6">
    <name type="scientific">Desulfobotulus alkaliphilus</name>
    <dbReference type="NCBI Taxonomy" id="622671"/>
    <lineage>
        <taxon>Bacteria</taxon>
        <taxon>Pseudomonadati</taxon>
        <taxon>Thermodesulfobacteriota</taxon>
        <taxon>Desulfobacteria</taxon>
        <taxon>Desulfobacterales</taxon>
        <taxon>Desulfobacteraceae</taxon>
        <taxon>Desulfobotulus</taxon>
    </lineage>
</organism>
<dbReference type="OrthoDB" id="9807498at2"/>
<dbReference type="PROSITE" id="PS01276">
    <property type="entry name" value="PEPTIDASE_U32"/>
    <property type="match status" value="1"/>
</dbReference>
<reference evidence="5 6" key="1">
    <citation type="submission" date="2019-07" db="EMBL/GenBank/DDBJ databases">
        <title>Genome sequencing of 100 strains of the haloalkaliphilic chemolithoautotrophic sulfur-oxidizing bacterium Thioalkalivibrio.</title>
        <authorList>
            <person name="Muyzer G."/>
        </authorList>
    </citation>
    <scope>NUCLEOTIDE SEQUENCE [LARGE SCALE GENOMIC DNA]</scope>
    <source>
        <strain evidence="5 6">ASO4-4</strain>
    </source>
</reference>
<comment type="similarity">
    <text evidence="3">Belongs to the peptidase U32 family.</text>
</comment>
<dbReference type="Pfam" id="PF16325">
    <property type="entry name" value="Peptidase_U32_C"/>
    <property type="match status" value="1"/>
</dbReference>
<gene>
    <name evidence="5" type="ORF">LZ24_01875</name>
</gene>
<dbReference type="GO" id="GO:0006508">
    <property type="term" value="P:proteolysis"/>
    <property type="evidence" value="ECO:0007669"/>
    <property type="project" value="UniProtKB-KW"/>
</dbReference>
<comment type="caution">
    <text evidence="5">The sequence shown here is derived from an EMBL/GenBank/DDBJ whole genome shotgun (WGS) entry which is preliminary data.</text>
</comment>
<protein>
    <submittedName>
        <fullName evidence="5">Putative protease</fullName>
    </submittedName>
</protein>
<dbReference type="EMBL" id="VLLC01000013">
    <property type="protein sequence ID" value="TWI71608.1"/>
    <property type="molecule type" value="Genomic_DNA"/>
</dbReference>
<dbReference type="Pfam" id="PF01136">
    <property type="entry name" value="Peptidase_U32"/>
    <property type="match status" value="1"/>
</dbReference>
<dbReference type="InterPro" id="IPR051454">
    <property type="entry name" value="RNA/ubiquinone_mod_enzymes"/>
</dbReference>
<evidence type="ECO:0000313" key="6">
    <source>
        <dbReference type="Proteomes" id="UP000318307"/>
    </source>
</evidence>
<evidence type="ECO:0000256" key="2">
    <source>
        <dbReference type="ARBA" id="ARBA00022801"/>
    </source>
</evidence>
<dbReference type="InterPro" id="IPR032525">
    <property type="entry name" value="Peptidase_U32_C"/>
</dbReference>